<organism evidence="2 3">
    <name type="scientific">Myriangium duriaei CBS 260.36</name>
    <dbReference type="NCBI Taxonomy" id="1168546"/>
    <lineage>
        <taxon>Eukaryota</taxon>
        <taxon>Fungi</taxon>
        <taxon>Dikarya</taxon>
        <taxon>Ascomycota</taxon>
        <taxon>Pezizomycotina</taxon>
        <taxon>Dothideomycetes</taxon>
        <taxon>Dothideomycetidae</taxon>
        <taxon>Myriangiales</taxon>
        <taxon>Myriangiaceae</taxon>
        <taxon>Myriangium</taxon>
    </lineage>
</organism>
<protein>
    <submittedName>
        <fullName evidence="2">Uncharacterized protein</fullName>
    </submittedName>
</protein>
<evidence type="ECO:0000256" key="1">
    <source>
        <dbReference type="SAM" id="SignalP"/>
    </source>
</evidence>
<comment type="caution">
    <text evidence="2">The sequence shown here is derived from an EMBL/GenBank/DDBJ whole genome shotgun (WGS) entry which is preliminary data.</text>
</comment>
<dbReference type="AlphaFoldDB" id="A0A9P4MHW1"/>
<dbReference type="Proteomes" id="UP000799439">
    <property type="component" value="Unassembled WGS sequence"/>
</dbReference>
<feature type="chain" id="PRO_5040472266" evidence="1">
    <location>
        <begin position="18"/>
        <end position="241"/>
    </location>
</feature>
<keyword evidence="1" id="KW-0732">Signal</keyword>
<sequence>MISPLVALVVAMSTVSAMPTELEKDQLAGKAAVCAENAIYSLHGKEVGTTIYACGSAFTLMSNNPGSANFRPGLSTRCTDPMTYSHLQTQVLETGTWWDKWARASGCNECQKSTDPCKKTMTWSDTTTETFSEGFDMNSKDSVLGAILGDAKFNLGYSWSHSIAKGGSQECIAPAGGLASIWVQNQKGWANSRTRTVTSTVGCGGNSVSYDDWSPIQHSDWALDGDTTRNLGCSTNQDSGC</sequence>
<gene>
    <name evidence="2" type="ORF">K461DRAFT_312943</name>
</gene>
<evidence type="ECO:0000313" key="2">
    <source>
        <dbReference type="EMBL" id="KAF2153612.1"/>
    </source>
</evidence>
<keyword evidence="3" id="KW-1185">Reference proteome</keyword>
<dbReference type="OrthoDB" id="4810534at2759"/>
<reference evidence="2" key="1">
    <citation type="journal article" date="2020" name="Stud. Mycol.">
        <title>101 Dothideomycetes genomes: a test case for predicting lifestyles and emergence of pathogens.</title>
        <authorList>
            <person name="Haridas S."/>
            <person name="Albert R."/>
            <person name="Binder M."/>
            <person name="Bloem J."/>
            <person name="Labutti K."/>
            <person name="Salamov A."/>
            <person name="Andreopoulos B."/>
            <person name="Baker S."/>
            <person name="Barry K."/>
            <person name="Bills G."/>
            <person name="Bluhm B."/>
            <person name="Cannon C."/>
            <person name="Castanera R."/>
            <person name="Culley D."/>
            <person name="Daum C."/>
            <person name="Ezra D."/>
            <person name="Gonzalez J."/>
            <person name="Henrissat B."/>
            <person name="Kuo A."/>
            <person name="Liang C."/>
            <person name="Lipzen A."/>
            <person name="Lutzoni F."/>
            <person name="Magnuson J."/>
            <person name="Mondo S."/>
            <person name="Nolan M."/>
            <person name="Ohm R."/>
            <person name="Pangilinan J."/>
            <person name="Park H.-J."/>
            <person name="Ramirez L."/>
            <person name="Alfaro M."/>
            <person name="Sun H."/>
            <person name="Tritt A."/>
            <person name="Yoshinaga Y."/>
            <person name="Zwiers L.-H."/>
            <person name="Turgeon B."/>
            <person name="Goodwin S."/>
            <person name="Spatafora J."/>
            <person name="Crous P."/>
            <person name="Grigoriev I."/>
        </authorList>
    </citation>
    <scope>NUCLEOTIDE SEQUENCE</scope>
    <source>
        <strain evidence="2">CBS 260.36</strain>
    </source>
</reference>
<feature type="signal peptide" evidence="1">
    <location>
        <begin position="1"/>
        <end position="17"/>
    </location>
</feature>
<accession>A0A9P4MHW1</accession>
<dbReference type="EMBL" id="ML996085">
    <property type="protein sequence ID" value="KAF2153612.1"/>
    <property type="molecule type" value="Genomic_DNA"/>
</dbReference>
<evidence type="ECO:0000313" key="3">
    <source>
        <dbReference type="Proteomes" id="UP000799439"/>
    </source>
</evidence>
<name>A0A9P4MHW1_9PEZI</name>
<proteinExistence type="predicted"/>